<evidence type="ECO:0000256" key="1">
    <source>
        <dbReference type="SAM" id="Phobius"/>
    </source>
</evidence>
<gene>
    <name evidence="2" type="ORF">DAPK24_003660</name>
</gene>
<accession>A0AAV5QXW3</accession>
<keyword evidence="3" id="KW-1185">Reference proteome</keyword>
<sequence>MTNAVVKIRVSDDDMLKLKNANKICFVSNTDNNEILQIIPNLIINENYLINHKQLNKLLSLFSENDHKQLIDLILLIINNQPKNIINYSISSYLSTFQKLNISKCISYLNYIIYVCDLNSINDVKVKYLFNLCFTLMSSLEQFFNQSKPKKLLLPSMAIYLDICIITNSLILPFNYTMLKNLNYKISLYLLVNNKLYSFPIKSNNIIYQLNNIIELLKFNNLDVVFSSYKELNTCYNKQLINFMEFKNINYHTLSNSQFGLSPLHHLSNSNNIEILMSKRKKMSFHQVFNELSPYNNNN</sequence>
<evidence type="ECO:0000313" key="3">
    <source>
        <dbReference type="Proteomes" id="UP001378960"/>
    </source>
</evidence>
<organism evidence="2 3">
    <name type="scientific">Pichia kluyveri</name>
    <name type="common">Yeast</name>
    <dbReference type="NCBI Taxonomy" id="36015"/>
    <lineage>
        <taxon>Eukaryota</taxon>
        <taxon>Fungi</taxon>
        <taxon>Dikarya</taxon>
        <taxon>Ascomycota</taxon>
        <taxon>Saccharomycotina</taxon>
        <taxon>Pichiomycetes</taxon>
        <taxon>Pichiales</taxon>
        <taxon>Pichiaceae</taxon>
        <taxon>Pichia</taxon>
    </lineage>
</organism>
<protein>
    <submittedName>
        <fullName evidence="2">Uncharacterized protein</fullName>
    </submittedName>
</protein>
<dbReference type="EMBL" id="BTGB01000001">
    <property type="protein sequence ID" value="GMM43791.1"/>
    <property type="molecule type" value="Genomic_DNA"/>
</dbReference>
<feature type="transmembrane region" description="Helical" evidence="1">
    <location>
        <begin position="157"/>
        <end position="176"/>
    </location>
</feature>
<proteinExistence type="predicted"/>
<dbReference type="Proteomes" id="UP001378960">
    <property type="component" value="Unassembled WGS sequence"/>
</dbReference>
<keyword evidence="1" id="KW-1133">Transmembrane helix</keyword>
<dbReference type="AlphaFoldDB" id="A0AAV5QXW3"/>
<keyword evidence="1" id="KW-0472">Membrane</keyword>
<reference evidence="2 3" key="1">
    <citation type="journal article" date="2023" name="Elife">
        <title>Identification of key yeast species and microbe-microbe interactions impacting larval growth of Drosophila in the wild.</title>
        <authorList>
            <person name="Mure A."/>
            <person name="Sugiura Y."/>
            <person name="Maeda R."/>
            <person name="Honda K."/>
            <person name="Sakurai N."/>
            <person name="Takahashi Y."/>
            <person name="Watada M."/>
            <person name="Katoh T."/>
            <person name="Gotoh A."/>
            <person name="Gotoh Y."/>
            <person name="Taniguchi I."/>
            <person name="Nakamura K."/>
            <person name="Hayashi T."/>
            <person name="Katayama T."/>
            <person name="Uemura T."/>
            <person name="Hattori Y."/>
        </authorList>
    </citation>
    <scope>NUCLEOTIDE SEQUENCE [LARGE SCALE GENOMIC DNA]</scope>
    <source>
        <strain evidence="2 3">PK-24</strain>
    </source>
</reference>
<name>A0AAV5QXW3_PICKL</name>
<evidence type="ECO:0000313" key="2">
    <source>
        <dbReference type="EMBL" id="GMM43791.1"/>
    </source>
</evidence>
<keyword evidence="1" id="KW-0812">Transmembrane</keyword>
<comment type="caution">
    <text evidence="2">The sequence shown here is derived from an EMBL/GenBank/DDBJ whole genome shotgun (WGS) entry which is preliminary data.</text>
</comment>